<name>A0AAD1XVA4_EUPCR</name>
<comment type="caution">
    <text evidence="2">The sequence shown here is derived from an EMBL/GenBank/DDBJ whole genome shotgun (WGS) entry which is preliminary data.</text>
</comment>
<evidence type="ECO:0000313" key="2">
    <source>
        <dbReference type="EMBL" id="CAI2379554.1"/>
    </source>
</evidence>
<dbReference type="AlphaFoldDB" id="A0AAD1XVA4"/>
<dbReference type="Proteomes" id="UP001295684">
    <property type="component" value="Unassembled WGS sequence"/>
</dbReference>
<feature type="coiled-coil region" evidence="1">
    <location>
        <begin position="11"/>
        <end position="59"/>
    </location>
</feature>
<organism evidence="2 3">
    <name type="scientific">Euplotes crassus</name>
    <dbReference type="NCBI Taxonomy" id="5936"/>
    <lineage>
        <taxon>Eukaryota</taxon>
        <taxon>Sar</taxon>
        <taxon>Alveolata</taxon>
        <taxon>Ciliophora</taxon>
        <taxon>Intramacronucleata</taxon>
        <taxon>Spirotrichea</taxon>
        <taxon>Hypotrichia</taxon>
        <taxon>Euplotida</taxon>
        <taxon>Euplotidae</taxon>
        <taxon>Moneuplotes</taxon>
    </lineage>
</organism>
<accession>A0AAD1XVA4</accession>
<proteinExistence type="predicted"/>
<reference evidence="2" key="1">
    <citation type="submission" date="2023-07" db="EMBL/GenBank/DDBJ databases">
        <authorList>
            <consortium name="AG Swart"/>
            <person name="Singh M."/>
            <person name="Singh A."/>
            <person name="Seah K."/>
            <person name="Emmerich C."/>
        </authorList>
    </citation>
    <scope>NUCLEOTIDE SEQUENCE</scope>
    <source>
        <strain evidence="2">DP1</strain>
    </source>
</reference>
<sequence length="116" mass="13506">MESEENPYELLSKLKEEQQQLLAEINNGTEEKIALCRKNEEYCARIRKLQARIVAAKSKRSFKLVIRSGKTKYTNSNGESLTFFEDPKFEYDEDGPTKGLMNEFNMKSFMSDDFSE</sequence>
<keyword evidence="1" id="KW-0175">Coiled coil</keyword>
<protein>
    <submittedName>
        <fullName evidence="2">Uncharacterized protein</fullName>
    </submittedName>
</protein>
<evidence type="ECO:0000313" key="3">
    <source>
        <dbReference type="Proteomes" id="UP001295684"/>
    </source>
</evidence>
<keyword evidence="3" id="KW-1185">Reference proteome</keyword>
<evidence type="ECO:0000256" key="1">
    <source>
        <dbReference type="SAM" id="Coils"/>
    </source>
</evidence>
<dbReference type="EMBL" id="CAMPGE010021404">
    <property type="protein sequence ID" value="CAI2379554.1"/>
    <property type="molecule type" value="Genomic_DNA"/>
</dbReference>
<gene>
    <name evidence="2" type="ORF">ECRASSUSDP1_LOCUS20964</name>
</gene>